<dbReference type="EMBL" id="JAOAOG010000213">
    <property type="protein sequence ID" value="KAJ6240234.1"/>
    <property type="molecule type" value="Genomic_DNA"/>
</dbReference>
<gene>
    <name evidence="2" type="ORF">M0813_24577</name>
</gene>
<keyword evidence="1" id="KW-1133">Transmembrane helix</keyword>
<keyword evidence="1" id="KW-0472">Membrane</keyword>
<comment type="caution">
    <text evidence="2">The sequence shown here is derived from an EMBL/GenBank/DDBJ whole genome shotgun (WGS) entry which is preliminary data.</text>
</comment>
<proteinExistence type="predicted"/>
<organism evidence="2 3">
    <name type="scientific">Anaeramoeba flamelloides</name>
    <dbReference type="NCBI Taxonomy" id="1746091"/>
    <lineage>
        <taxon>Eukaryota</taxon>
        <taxon>Metamonada</taxon>
        <taxon>Anaeramoebidae</taxon>
        <taxon>Anaeramoeba</taxon>
    </lineage>
</organism>
<name>A0ABQ8Y6K4_9EUKA</name>
<evidence type="ECO:0000313" key="2">
    <source>
        <dbReference type="EMBL" id="KAJ6240234.1"/>
    </source>
</evidence>
<reference evidence="2" key="1">
    <citation type="submission" date="2022-08" db="EMBL/GenBank/DDBJ databases">
        <title>Novel sulfate-reducing endosymbionts in the free-living metamonad Anaeramoeba.</title>
        <authorList>
            <person name="Jerlstrom-Hultqvist J."/>
            <person name="Cepicka I."/>
            <person name="Gallot-Lavallee L."/>
            <person name="Salas-Leiva D."/>
            <person name="Curtis B.A."/>
            <person name="Zahonova K."/>
            <person name="Pipaliya S."/>
            <person name="Dacks J."/>
            <person name="Roger A.J."/>
        </authorList>
    </citation>
    <scope>NUCLEOTIDE SEQUENCE</scope>
    <source>
        <strain evidence="2">Schooner1</strain>
    </source>
</reference>
<keyword evidence="1" id="KW-0812">Transmembrane</keyword>
<accession>A0ABQ8Y6K4</accession>
<evidence type="ECO:0000256" key="1">
    <source>
        <dbReference type="SAM" id="Phobius"/>
    </source>
</evidence>
<dbReference type="Proteomes" id="UP001150062">
    <property type="component" value="Unassembled WGS sequence"/>
</dbReference>
<sequence length="128" mass="14360">MLGEDTCICETKKNPTSRQLLDIEKVMFETDENSNIMGINSCCCENSNECKKCSPIISVDGVYNSISHLEHVEQRNIPFDIVLEPLVVKVIPITAISLIICGVILIIISIFITKKLLPYFSQSKNKKI</sequence>
<protein>
    <submittedName>
        <fullName evidence="2">Caveolin-1 protein</fullName>
    </submittedName>
</protein>
<evidence type="ECO:0000313" key="3">
    <source>
        <dbReference type="Proteomes" id="UP001150062"/>
    </source>
</evidence>
<keyword evidence="3" id="KW-1185">Reference proteome</keyword>
<feature type="transmembrane region" description="Helical" evidence="1">
    <location>
        <begin position="90"/>
        <end position="112"/>
    </location>
</feature>